<feature type="compositionally biased region" description="Basic and acidic residues" evidence="1">
    <location>
        <begin position="19"/>
        <end position="32"/>
    </location>
</feature>
<dbReference type="AlphaFoldDB" id="A0A1R1XKZ9"/>
<reference evidence="2 3" key="1">
    <citation type="submission" date="2017-01" db="EMBL/GenBank/DDBJ databases">
        <authorList>
            <person name="Mah S.A."/>
            <person name="Swanson W.J."/>
            <person name="Moy G.W."/>
            <person name="Vacquier V.D."/>
        </authorList>
    </citation>
    <scope>NUCLEOTIDE SEQUENCE [LARGE SCALE GENOMIC DNA]</scope>
    <source>
        <strain evidence="2 3">GSMNP</strain>
    </source>
</reference>
<sequence>MSNDGTSGDNSKIAGNQDLKSKGKNPEMKDDSLPYNSNTLSNSQSENINKSLIDKSVDSAKFIMGNMFASGSNPNVLFQNIESVSSQKQTSSTNDSSNFQDVSGPTQINYADSRTNIPDFQNSNSNEAPDINGSISNHSGDNFRKQFRNKINDLNTKSTPIETNSSPAAIGARAIAAEKVNTNTVSVNSNTPNFPHISNQTKLNNNDFQQNSNSNSHFTPNFHNNDIVSLLNSNTGLPDELHYDSIRQNPKIGIQAPHTNLSLISDPVEFLNSNEYTISIYGDQDINTLANTNISIDQDNKDDESTSSNDSWTAHANNVIEEELKLSEAWTQAWSETSKASSLASNGKFKARM</sequence>
<feature type="region of interest" description="Disordered" evidence="1">
    <location>
        <begin position="87"/>
        <end position="143"/>
    </location>
</feature>
<proteinExistence type="predicted"/>
<comment type="caution">
    <text evidence="2">The sequence shown here is derived from an EMBL/GenBank/DDBJ whole genome shotgun (WGS) entry which is preliminary data.</text>
</comment>
<dbReference type="EMBL" id="LSSN01002726">
    <property type="protein sequence ID" value="OMJ15273.1"/>
    <property type="molecule type" value="Genomic_DNA"/>
</dbReference>
<feature type="region of interest" description="Disordered" evidence="1">
    <location>
        <begin position="1"/>
        <end position="47"/>
    </location>
</feature>
<feature type="compositionally biased region" description="Polar residues" evidence="1">
    <location>
        <begin position="87"/>
        <end position="140"/>
    </location>
</feature>
<feature type="compositionally biased region" description="Polar residues" evidence="1">
    <location>
        <begin position="34"/>
        <end position="47"/>
    </location>
</feature>
<keyword evidence="3" id="KW-1185">Reference proteome</keyword>
<protein>
    <submittedName>
        <fullName evidence="2">Uncharacterized protein</fullName>
    </submittedName>
</protein>
<evidence type="ECO:0000313" key="2">
    <source>
        <dbReference type="EMBL" id="OMJ15273.1"/>
    </source>
</evidence>
<evidence type="ECO:0000313" key="3">
    <source>
        <dbReference type="Proteomes" id="UP000187283"/>
    </source>
</evidence>
<evidence type="ECO:0000256" key="1">
    <source>
        <dbReference type="SAM" id="MobiDB-lite"/>
    </source>
</evidence>
<organism evidence="2 3">
    <name type="scientific">Smittium culicis</name>
    <dbReference type="NCBI Taxonomy" id="133412"/>
    <lineage>
        <taxon>Eukaryota</taxon>
        <taxon>Fungi</taxon>
        <taxon>Fungi incertae sedis</taxon>
        <taxon>Zoopagomycota</taxon>
        <taxon>Kickxellomycotina</taxon>
        <taxon>Harpellomycetes</taxon>
        <taxon>Harpellales</taxon>
        <taxon>Legeriomycetaceae</taxon>
        <taxon>Smittium</taxon>
    </lineage>
</organism>
<dbReference type="OrthoDB" id="5600331at2759"/>
<gene>
    <name evidence="2" type="ORF">AYI70_g7381</name>
</gene>
<feature type="compositionally biased region" description="Polar residues" evidence="1">
    <location>
        <begin position="1"/>
        <end position="14"/>
    </location>
</feature>
<name>A0A1R1XKZ9_9FUNG</name>
<accession>A0A1R1XKZ9</accession>
<dbReference type="Proteomes" id="UP000187283">
    <property type="component" value="Unassembled WGS sequence"/>
</dbReference>